<dbReference type="InterPro" id="IPR001387">
    <property type="entry name" value="Cro/C1-type_HTH"/>
</dbReference>
<dbReference type="AlphaFoldDB" id="A0A0R1QRH5"/>
<dbReference type="Pfam" id="PF01381">
    <property type="entry name" value="HTH_3"/>
    <property type="match status" value="1"/>
</dbReference>
<sequence>MGLSQEQFAEKVGSLTGSNTISKGTVNNWEHGRNKPNKARQVAIAKLGGITRDELINDEYGWELWSKATGISEERIKQEYDRMYQAGRVKKEDDIQDIIGQAVANLSGDGQTDAGAINQIEYAILNLGSMVDNFYIDDEKKKKYADKYGLLSFANLDDIFYDDMNPDVYHEIFKILQNTRMQLDDLKEKYHLH</sequence>
<evidence type="ECO:0000259" key="2">
    <source>
        <dbReference type="PROSITE" id="PS50943"/>
    </source>
</evidence>
<proteinExistence type="predicted"/>
<organism evidence="3 4">
    <name type="scientific">Companilactobacillus mindensis DSM 14500</name>
    <dbReference type="NCBI Taxonomy" id="1423770"/>
    <lineage>
        <taxon>Bacteria</taxon>
        <taxon>Bacillati</taxon>
        <taxon>Bacillota</taxon>
        <taxon>Bacilli</taxon>
        <taxon>Lactobacillales</taxon>
        <taxon>Lactobacillaceae</taxon>
        <taxon>Companilactobacillus</taxon>
    </lineage>
</organism>
<dbReference type="EMBL" id="AZEZ01000078">
    <property type="protein sequence ID" value="KRL43544.1"/>
    <property type="molecule type" value="Genomic_DNA"/>
</dbReference>
<dbReference type="PATRIC" id="fig|1423770.3.peg.810"/>
<dbReference type="GO" id="GO:0003677">
    <property type="term" value="F:DNA binding"/>
    <property type="evidence" value="ECO:0007669"/>
    <property type="project" value="InterPro"/>
</dbReference>
<dbReference type="PROSITE" id="PS50943">
    <property type="entry name" value="HTH_CROC1"/>
    <property type="match status" value="1"/>
</dbReference>
<dbReference type="InterPro" id="IPR010982">
    <property type="entry name" value="Lambda_DNA-bd_dom_sf"/>
</dbReference>
<name>A0A0R1QRH5_9LACO</name>
<dbReference type="STRING" id="1423770.FD29_GL000789"/>
<evidence type="ECO:0000256" key="1">
    <source>
        <dbReference type="SAM" id="MobiDB-lite"/>
    </source>
</evidence>
<dbReference type="CDD" id="cd00093">
    <property type="entry name" value="HTH_XRE"/>
    <property type="match status" value="1"/>
</dbReference>
<feature type="domain" description="HTH cro/C1-type" evidence="2">
    <location>
        <begin position="2"/>
        <end position="55"/>
    </location>
</feature>
<keyword evidence="4" id="KW-1185">Reference proteome</keyword>
<dbReference type="SUPFAM" id="SSF47413">
    <property type="entry name" value="lambda repressor-like DNA-binding domains"/>
    <property type="match status" value="1"/>
</dbReference>
<gene>
    <name evidence="3" type="ORF">FD29_GL000789</name>
</gene>
<dbReference type="Proteomes" id="UP000050872">
    <property type="component" value="Unassembled WGS sequence"/>
</dbReference>
<accession>A0A0R1QRH5</accession>
<protein>
    <recommendedName>
        <fullName evidence="2">HTH cro/C1-type domain-containing protein</fullName>
    </recommendedName>
</protein>
<reference evidence="3 4" key="1">
    <citation type="journal article" date="2015" name="Genome Announc.">
        <title>Expanding the biotechnology potential of lactobacilli through comparative genomics of 213 strains and associated genera.</title>
        <authorList>
            <person name="Sun Z."/>
            <person name="Harris H.M."/>
            <person name="McCann A."/>
            <person name="Guo C."/>
            <person name="Argimon S."/>
            <person name="Zhang W."/>
            <person name="Yang X."/>
            <person name="Jeffery I.B."/>
            <person name="Cooney J.C."/>
            <person name="Kagawa T.F."/>
            <person name="Liu W."/>
            <person name="Song Y."/>
            <person name="Salvetti E."/>
            <person name="Wrobel A."/>
            <person name="Rasinkangas P."/>
            <person name="Parkhill J."/>
            <person name="Rea M.C."/>
            <person name="O'Sullivan O."/>
            <person name="Ritari J."/>
            <person name="Douillard F.P."/>
            <person name="Paul Ross R."/>
            <person name="Yang R."/>
            <person name="Briner A.E."/>
            <person name="Felis G.E."/>
            <person name="de Vos W.M."/>
            <person name="Barrangou R."/>
            <person name="Klaenhammer T.R."/>
            <person name="Caufield P.W."/>
            <person name="Cui Y."/>
            <person name="Zhang H."/>
            <person name="O'Toole P.W."/>
        </authorList>
    </citation>
    <scope>NUCLEOTIDE SEQUENCE [LARGE SCALE GENOMIC DNA]</scope>
    <source>
        <strain evidence="3 4">DSM 14500</strain>
    </source>
</reference>
<comment type="caution">
    <text evidence="3">The sequence shown here is derived from an EMBL/GenBank/DDBJ whole genome shotgun (WGS) entry which is preliminary data.</text>
</comment>
<dbReference type="Gene3D" id="1.10.260.40">
    <property type="entry name" value="lambda repressor-like DNA-binding domains"/>
    <property type="match status" value="1"/>
</dbReference>
<evidence type="ECO:0000313" key="3">
    <source>
        <dbReference type="EMBL" id="KRL43544.1"/>
    </source>
</evidence>
<feature type="compositionally biased region" description="Polar residues" evidence="1">
    <location>
        <begin position="15"/>
        <end position="28"/>
    </location>
</feature>
<evidence type="ECO:0000313" key="4">
    <source>
        <dbReference type="Proteomes" id="UP000050872"/>
    </source>
</evidence>
<feature type="region of interest" description="Disordered" evidence="1">
    <location>
        <begin position="14"/>
        <end position="37"/>
    </location>
</feature>